<dbReference type="InterPro" id="IPR003362">
    <property type="entry name" value="Bact_transf"/>
</dbReference>
<dbReference type="EMBL" id="VUNS01000005">
    <property type="protein sequence ID" value="MST96808.1"/>
    <property type="molecule type" value="Genomic_DNA"/>
</dbReference>
<dbReference type="Pfam" id="PF13727">
    <property type="entry name" value="CoA_binding_3"/>
    <property type="match status" value="1"/>
</dbReference>
<dbReference type="SUPFAM" id="SSF51735">
    <property type="entry name" value="NAD(P)-binding Rossmann-fold domains"/>
    <property type="match status" value="1"/>
</dbReference>
<evidence type="ECO:0000256" key="1">
    <source>
        <dbReference type="ARBA" id="ARBA00004141"/>
    </source>
</evidence>
<keyword evidence="12" id="KW-1185">Reference proteome</keyword>
<evidence type="ECO:0000256" key="4">
    <source>
        <dbReference type="ARBA" id="ARBA00022475"/>
    </source>
</evidence>
<keyword evidence="4" id="KW-1003">Cell membrane</keyword>
<dbReference type="AlphaFoldDB" id="A0A844G2N9"/>
<dbReference type="PANTHER" id="PTHR30576">
    <property type="entry name" value="COLANIC BIOSYNTHESIS UDP-GLUCOSE LIPID CARRIER TRANSFERASE"/>
    <property type="match status" value="1"/>
</dbReference>
<evidence type="ECO:0000313" key="12">
    <source>
        <dbReference type="Proteomes" id="UP000435649"/>
    </source>
</evidence>
<dbReference type="Pfam" id="PF02397">
    <property type="entry name" value="Bac_transf"/>
    <property type="match status" value="1"/>
</dbReference>
<keyword evidence="7 9" id="KW-1133">Transmembrane helix</keyword>
<feature type="transmembrane region" description="Helical" evidence="9">
    <location>
        <begin position="47"/>
        <end position="64"/>
    </location>
</feature>
<evidence type="ECO:0000256" key="7">
    <source>
        <dbReference type="ARBA" id="ARBA00022989"/>
    </source>
</evidence>
<dbReference type="InterPro" id="IPR036291">
    <property type="entry name" value="NAD(P)-bd_dom_sf"/>
</dbReference>
<feature type="domain" description="Bacterial sugar transferase" evidence="10">
    <location>
        <begin position="274"/>
        <end position="465"/>
    </location>
</feature>
<dbReference type="InterPro" id="IPR017472">
    <property type="entry name" value="Undecaprenyl-P_galact_Ptfrase"/>
</dbReference>
<sequence>MRSARIRILILMLADVLCFTLIPIAVIWCMDAFFWEAPVNWKIYLRMWPFIGVFVGCNIFIRLYHGDVAYPGAALGAIEEQRRIFFSTALAYLLLFAFLALSHRAQGISRMALILSWLLTFLLLPIFRWWARCLMKRYRFGQIRVLIAGAGLTGTMVAKELRRDKYFGFDVVGFLDDSPKLRGSCPVEGVPVVGTLGYARKAARKYNTDYMICCIPITLVTEMLENYSKYFRHVMIIPDNRVFPISWAYPVYLSGFSGIEIRNQLLLPMPRMAKGILEVFVSLVAFVTLLPLFLILAFLVKISSRGPIFYRARRLGVNRKTIRVLKFRTMYVDADQRLETLLAEDPEMERQWREKFKLENDPRVTPLGRFLRKTSLDELPQFWNVLTGDMAVIGPRPIVEAEVKYYGERYASLSRVKPGITGLWQVSGRSELDYPQRVNLDISYIMNWTIWMDYYIFLKTVKEVILCRGAR</sequence>
<evidence type="ECO:0000259" key="10">
    <source>
        <dbReference type="Pfam" id="PF02397"/>
    </source>
</evidence>
<protein>
    <submittedName>
        <fullName evidence="11">Undecaprenyl-phosphate galactose phosphotransferase WbaP</fullName>
    </submittedName>
</protein>
<comment type="similarity">
    <text evidence="3">Belongs to the bacterial sugar transferase family.</text>
</comment>
<accession>A0A844G2N9</accession>
<evidence type="ECO:0000256" key="5">
    <source>
        <dbReference type="ARBA" id="ARBA00022679"/>
    </source>
</evidence>
<evidence type="ECO:0000313" key="11">
    <source>
        <dbReference type="EMBL" id="MST96808.1"/>
    </source>
</evidence>
<dbReference type="Gene3D" id="3.40.50.720">
    <property type="entry name" value="NAD(P)-binding Rossmann-like Domain"/>
    <property type="match status" value="1"/>
</dbReference>
<feature type="transmembrane region" description="Helical" evidence="9">
    <location>
        <begin position="108"/>
        <end position="130"/>
    </location>
</feature>
<dbReference type="PANTHER" id="PTHR30576:SF4">
    <property type="entry name" value="UNDECAPRENYL-PHOSPHATE GALACTOSE PHOSPHOTRANSFERASE"/>
    <property type="match status" value="1"/>
</dbReference>
<feature type="transmembrane region" description="Helical" evidence="9">
    <location>
        <begin position="84"/>
        <end position="102"/>
    </location>
</feature>
<proteinExistence type="inferred from homology"/>
<gene>
    <name evidence="11" type="primary">wbaP</name>
    <name evidence="11" type="ORF">FYJ85_07080</name>
</gene>
<dbReference type="Proteomes" id="UP000435649">
    <property type="component" value="Unassembled WGS sequence"/>
</dbReference>
<reference evidence="11 12" key="1">
    <citation type="submission" date="2019-08" db="EMBL/GenBank/DDBJ databases">
        <title>In-depth cultivation of the pig gut microbiome towards novel bacterial diversity and tailored functional studies.</title>
        <authorList>
            <person name="Wylensek D."/>
            <person name="Hitch T.C.A."/>
            <person name="Clavel T."/>
        </authorList>
    </citation>
    <scope>NUCLEOTIDE SEQUENCE [LARGE SCALE GENOMIC DNA]</scope>
    <source>
        <strain evidence="11 12">BBE-744-WT-12</strain>
    </source>
</reference>
<dbReference type="InterPro" id="IPR017475">
    <property type="entry name" value="EPS_sugar_tfrase"/>
</dbReference>
<evidence type="ECO:0000256" key="8">
    <source>
        <dbReference type="ARBA" id="ARBA00023136"/>
    </source>
</evidence>
<dbReference type="GO" id="GO:0000271">
    <property type="term" value="P:polysaccharide biosynthetic process"/>
    <property type="evidence" value="ECO:0007669"/>
    <property type="project" value="InterPro"/>
</dbReference>
<evidence type="ECO:0000256" key="9">
    <source>
        <dbReference type="SAM" id="Phobius"/>
    </source>
</evidence>
<dbReference type="GO" id="GO:0005886">
    <property type="term" value="C:plasma membrane"/>
    <property type="evidence" value="ECO:0007669"/>
    <property type="project" value="UniProtKB-SubCell"/>
</dbReference>
<name>A0A844G2N9_9BACT</name>
<feature type="transmembrane region" description="Helical" evidence="9">
    <location>
        <begin position="279"/>
        <end position="300"/>
    </location>
</feature>
<dbReference type="NCBIfam" id="TIGR03025">
    <property type="entry name" value="EPS_sugtrans"/>
    <property type="match status" value="1"/>
</dbReference>
<evidence type="ECO:0000256" key="2">
    <source>
        <dbReference type="ARBA" id="ARBA00004236"/>
    </source>
</evidence>
<comment type="caution">
    <text evidence="11">The sequence shown here is derived from an EMBL/GenBank/DDBJ whole genome shotgun (WGS) entry which is preliminary data.</text>
</comment>
<dbReference type="RefSeq" id="WP_154417554.1">
    <property type="nucleotide sequence ID" value="NZ_DBFCGB010000185.1"/>
</dbReference>
<keyword evidence="8 9" id="KW-0472">Membrane</keyword>
<evidence type="ECO:0000256" key="3">
    <source>
        <dbReference type="ARBA" id="ARBA00006464"/>
    </source>
</evidence>
<feature type="transmembrane region" description="Helical" evidence="9">
    <location>
        <begin position="12"/>
        <end position="35"/>
    </location>
</feature>
<dbReference type="GO" id="GO:0016780">
    <property type="term" value="F:phosphotransferase activity, for other substituted phosphate groups"/>
    <property type="evidence" value="ECO:0007669"/>
    <property type="project" value="TreeGrafter"/>
</dbReference>
<comment type="subcellular location">
    <subcellularLocation>
        <location evidence="2">Cell membrane</location>
    </subcellularLocation>
    <subcellularLocation>
        <location evidence="1">Membrane</location>
        <topology evidence="1">Multi-pass membrane protein</topology>
    </subcellularLocation>
</comment>
<keyword evidence="5 11" id="KW-0808">Transferase</keyword>
<keyword evidence="6 9" id="KW-0812">Transmembrane</keyword>
<organism evidence="11 12">
    <name type="scientific">Victivallis lenta</name>
    <dbReference type="NCBI Taxonomy" id="2606640"/>
    <lineage>
        <taxon>Bacteria</taxon>
        <taxon>Pseudomonadati</taxon>
        <taxon>Lentisphaerota</taxon>
        <taxon>Lentisphaeria</taxon>
        <taxon>Victivallales</taxon>
        <taxon>Victivallaceae</taxon>
        <taxon>Victivallis</taxon>
    </lineage>
</organism>
<dbReference type="NCBIfam" id="TIGR03022">
    <property type="entry name" value="WbaP_sugtrans"/>
    <property type="match status" value="1"/>
</dbReference>
<evidence type="ECO:0000256" key="6">
    <source>
        <dbReference type="ARBA" id="ARBA00022692"/>
    </source>
</evidence>